<dbReference type="PANTHER" id="PTHR43283">
    <property type="entry name" value="BETA-LACTAMASE-RELATED"/>
    <property type="match status" value="1"/>
</dbReference>
<proteinExistence type="predicted"/>
<gene>
    <name evidence="2" type="ORF">GCM10010517_15710</name>
</gene>
<keyword evidence="3" id="KW-1185">Reference proteome</keyword>
<evidence type="ECO:0000313" key="2">
    <source>
        <dbReference type="EMBL" id="GAA2857349.1"/>
    </source>
</evidence>
<accession>A0ABN3VTR8</accession>
<sequence length="383" mass="41105">MSLTSRPLTVMRDHIRKAVDDGVWPAVQFAVARHGEIVAFESFGDARDGDRFCLFSATKPIVASLVWQLLGEGLIGLETRVAEVWPGFGAHGKDVVTLEQVLLHTCGFPTAAISRDAIAAREERAAEMEGWRLEWPPGSRYEYHATSAHWVLTEVAHRVTGRDYRQALRARVLDPLGLDRLELGVPVDRQKDLKRVTATGTRSVEVLEALFGQPVDETALDADSAGTLAVANDPELVAVGVPGANAFSDAASVALFYQELLRNTAGLWRPDVLATATGEIRNTFPDPIRMGAGANRSIGLIIAGPDDGAALKIPSLGIEVPLRPFGGRVSPRAFGHGGAGGQSAWADPATGLSFCLLVNGMDRDLLGDHERHTAIESQAAEWA</sequence>
<evidence type="ECO:0000313" key="3">
    <source>
        <dbReference type="Proteomes" id="UP001500831"/>
    </source>
</evidence>
<reference evidence="3" key="1">
    <citation type="journal article" date="2019" name="Int. J. Syst. Evol. Microbiol.">
        <title>The Global Catalogue of Microorganisms (GCM) 10K type strain sequencing project: providing services to taxonomists for standard genome sequencing and annotation.</title>
        <authorList>
            <consortium name="The Broad Institute Genomics Platform"/>
            <consortium name="The Broad Institute Genome Sequencing Center for Infectious Disease"/>
            <person name="Wu L."/>
            <person name="Ma J."/>
        </authorList>
    </citation>
    <scope>NUCLEOTIDE SEQUENCE [LARGE SCALE GENOMIC DNA]</scope>
    <source>
        <strain evidence="3">JCM 6242</strain>
    </source>
</reference>
<keyword evidence="2" id="KW-0378">Hydrolase</keyword>
<dbReference type="GO" id="GO:0016787">
    <property type="term" value="F:hydrolase activity"/>
    <property type="evidence" value="ECO:0007669"/>
    <property type="project" value="UniProtKB-KW"/>
</dbReference>
<dbReference type="Proteomes" id="UP001500831">
    <property type="component" value="Unassembled WGS sequence"/>
</dbReference>
<protein>
    <submittedName>
        <fullName evidence="2">Serine hydrolase domain-containing protein</fullName>
    </submittedName>
</protein>
<evidence type="ECO:0000259" key="1">
    <source>
        <dbReference type="Pfam" id="PF00144"/>
    </source>
</evidence>
<feature type="domain" description="Beta-lactamase-related" evidence="1">
    <location>
        <begin position="12"/>
        <end position="364"/>
    </location>
</feature>
<dbReference type="RefSeq" id="WP_344969265.1">
    <property type="nucleotide sequence ID" value="NZ_BAAAVI010000008.1"/>
</dbReference>
<comment type="caution">
    <text evidence="2">The sequence shown here is derived from an EMBL/GenBank/DDBJ whole genome shotgun (WGS) entry which is preliminary data.</text>
</comment>
<dbReference type="Gene3D" id="3.40.710.10">
    <property type="entry name" value="DD-peptidase/beta-lactamase superfamily"/>
    <property type="match status" value="1"/>
</dbReference>
<dbReference type="PANTHER" id="PTHR43283:SF3">
    <property type="entry name" value="BETA-LACTAMASE FAMILY PROTEIN (AFU_ORTHOLOGUE AFUA_5G07500)"/>
    <property type="match status" value="1"/>
</dbReference>
<name>A0ABN3VTR8_9ACTN</name>
<dbReference type="EMBL" id="BAAAVI010000008">
    <property type="protein sequence ID" value="GAA2857349.1"/>
    <property type="molecule type" value="Genomic_DNA"/>
</dbReference>
<dbReference type="InterPro" id="IPR001466">
    <property type="entry name" value="Beta-lactam-related"/>
</dbReference>
<dbReference type="InterPro" id="IPR012338">
    <property type="entry name" value="Beta-lactam/transpept-like"/>
</dbReference>
<organism evidence="2 3">
    <name type="scientific">Streptosporangium fragile</name>
    <dbReference type="NCBI Taxonomy" id="46186"/>
    <lineage>
        <taxon>Bacteria</taxon>
        <taxon>Bacillati</taxon>
        <taxon>Actinomycetota</taxon>
        <taxon>Actinomycetes</taxon>
        <taxon>Streptosporangiales</taxon>
        <taxon>Streptosporangiaceae</taxon>
        <taxon>Streptosporangium</taxon>
    </lineage>
</organism>
<dbReference type="InterPro" id="IPR050789">
    <property type="entry name" value="Diverse_Enzym_Activities"/>
</dbReference>
<dbReference type="Pfam" id="PF00144">
    <property type="entry name" value="Beta-lactamase"/>
    <property type="match status" value="1"/>
</dbReference>
<dbReference type="SUPFAM" id="SSF56601">
    <property type="entry name" value="beta-lactamase/transpeptidase-like"/>
    <property type="match status" value="1"/>
</dbReference>